<gene>
    <name evidence="3" type="ORF">AB8Z38_13400</name>
</gene>
<proteinExistence type="predicted"/>
<organism evidence="3">
    <name type="scientific">Bradyrhizobium sp. LLZ17</name>
    <dbReference type="NCBI Taxonomy" id="3239388"/>
    <lineage>
        <taxon>Bacteria</taxon>
        <taxon>Pseudomonadati</taxon>
        <taxon>Pseudomonadota</taxon>
        <taxon>Alphaproteobacteria</taxon>
        <taxon>Hyphomicrobiales</taxon>
        <taxon>Nitrobacteraceae</taxon>
        <taxon>Bradyrhizobium</taxon>
    </lineage>
</organism>
<evidence type="ECO:0000259" key="2">
    <source>
        <dbReference type="PROSITE" id="PS50943"/>
    </source>
</evidence>
<name>A0AB39XS10_9BRAD</name>
<dbReference type="EMBL" id="CP165734">
    <property type="protein sequence ID" value="XDV60256.1"/>
    <property type="molecule type" value="Genomic_DNA"/>
</dbReference>
<dbReference type="AlphaFoldDB" id="A0AB39XS10"/>
<protein>
    <submittedName>
        <fullName evidence="3">Helix-turn-helix domain-containing protein</fullName>
    </submittedName>
</protein>
<evidence type="ECO:0000313" key="3">
    <source>
        <dbReference type="EMBL" id="XDV60256.1"/>
    </source>
</evidence>
<dbReference type="RefSeq" id="WP_369725620.1">
    <property type="nucleotide sequence ID" value="NZ_CP165734.1"/>
</dbReference>
<dbReference type="Gene3D" id="1.10.260.40">
    <property type="entry name" value="lambda repressor-like DNA-binding domains"/>
    <property type="match status" value="1"/>
</dbReference>
<dbReference type="CDD" id="cd00093">
    <property type="entry name" value="HTH_XRE"/>
    <property type="match status" value="1"/>
</dbReference>
<dbReference type="InterPro" id="IPR001387">
    <property type="entry name" value="Cro/C1-type_HTH"/>
</dbReference>
<dbReference type="InterPro" id="IPR010982">
    <property type="entry name" value="Lambda_DNA-bd_dom_sf"/>
</dbReference>
<accession>A0AB39XS10</accession>
<dbReference type="SUPFAM" id="SSF47413">
    <property type="entry name" value="lambda repressor-like DNA-binding domains"/>
    <property type="match status" value="1"/>
</dbReference>
<reference evidence="3" key="1">
    <citation type="submission" date="2024-08" db="EMBL/GenBank/DDBJ databases">
        <authorList>
            <person name="Chaddad Z."/>
            <person name="Lamrabet M."/>
            <person name="Bouhnik O."/>
            <person name="Alami S."/>
            <person name="Wipf D."/>
            <person name="Courty P.E."/>
            <person name="Missbah El Idrissi M."/>
        </authorList>
    </citation>
    <scope>NUCLEOTIDE SEQUENCE</scope>
    <source>
        <strain evidence="3">LLZ17</strain>
    </source>
</reference>
<sequence>MSKDSTRKRLGSQLSAARRERKWRLQDFAQRTGRNPARLSEMETGSANSSIDMLTDAGETLGMSLIYVPTERLEEVMKMIGQPTASPTAGSPMPSVYDEVFVDDSVDADEEKPSHAGPK</sequence>
<dbReference type="Pfam" id="PF13560">
    <property type="entry name" value="HTH_31"/>
    <property type="match status" value="1"/>
</dbReference>
<dbReference type="GO" id="GO:0003677">
    <property type="term" value="F:DNA binding"/>
    <property type="evidence" value="ECO:0007669"/>
    <property type="project" value="InterPro"/>
</dbReference>
<dbReference type="PROSITE" id="PS50943">
    <property type="entry name" value="HTH_CROC1"/>
    <property type="match status" value="1"/>
</dbReference>
<feature type="domain" description="HTH cro/C1-type" evidence="2">
    <location>
        <begin position="14"/>
        <end position="68"/>
    </location>
</feature>
<dbReference type="SMART" id="SM00530">
    <property type="entry name" value="HTH_XRE"/>
    <property type="match status" value="1"/>
</dbReference>
<feature type="region of interest" description="Disordered" evidence="1">
    <location>
        <begin position="1"/>
        <end position="49"/>
    </location>
</feature>
<evidence type="ECO:0000256" key="1">
    <source>
        <dbReference type="SAM" id="MobiDB-lite"/>
    </source>
</evidence>